<dbReference type="GO" id="GO:0003824">
    <property type="term" value="F:catalytic activity"/>
    <property type="evidence" value="ECO:0007669"/>
    <property type="project" value="InterPro"/>
</dbReference>
<keyword evidence="1" id="KW-0472">Membrane</keyword>
<reference evidence="3" key="1">
    <citation type="journal article" date="2014" name="Front. Microbiol.">
        <title>High frequency of phylogenetically diverse reductive dehalogenase-homologous genes in deep subseafloor sedimentary metagenomes.</title>
        <authorList>
            <person name="Kawai M."/>
            <person name="Futagami T."/>
            <person name="Toyoda A."/>
            <person name="Takaki Y."/>
            <person name="Nishi S."/>
            <person name="Hori S."/>
            <person name="Arai W."/>
            <person name="Tsubouchi T."/>
            <person name="Morono Y."/>
            <person name="Uchiyama I."/>
            <person name="Ito T."/>
            <person name="Fujiyama A."/>
            <person name="Inagaki F."/>
            <person name="Takami H."/>
        </authorList>
    </citation>
    <scope>NUCLEOTIDE SEQUENCE</scope>
    <source>
        <strain evidence="3">Expedition CK06-06</strain>
    </source>
</reference>
<dbReference type="GO" id="GO:0006506">
    <property type="term" value="P:GPI anchor biosynthetic process"/>
    <property type="evidence" value="ECO:0007669"/>
    <property type="project" value="TreeGrafter"/>
</dbReference>
<proteinExistence type="predicted"/>
<comment type="caution">
    <text evidence="3">The sequence shown here is derived from an EMBL/GenBank/DDBJ whole genome shotgun (WGS) entry which is preliminary data.</text>
</comment>
<evidence type="ECO:0000259" key="2">
    <source>
        <dbReference type="Pfam" id="PF03372"/>
    </source>
</evidence>
<dbReference type="InterPro" id="IPR005135">
    <property type="entry name" value="Endo/exonuclease/phosphatase"/>
</dbReference>
<dbReference type="InterPro" id="IPR036691">
    <property type="entry name" value="Endo/exonu/phosph_ase_sf"/>
</dbReference>
<dbReference type="InterPro" id="IPR051916">
    <property type="entry name" value="GPI-anchor_lipid_remodeler"/>
</dbReference>
<dbReference type="GO" id="GO:0016020">
    <property type="term" value="C:membrane"/>
    <property type="evidence" value="ECO:0007669"/>
    <property type="project" value="GOC"/>
</dbReference>
<dbReference type="SUPFAM" id="SSF56219">
    <property type="entry name" value="DNase I-like"/>
    <property type="match status" value="1"/>
</dbReference>
<feature type="domain" description="Endonuclease/exonuclease/phosphatase" evidence="2">
    <location>
        <begin position="53"/>
        <end position="276"/>
    </location>
</feature>
<feature type="transmembrane region" description="Helical" evidence="1">
    <location>
        <begin position="12"/>
        <end position="37"/>
    </location>
</feature>
<organism evidence="3">
    <name type="scientific">marine sediment metagenome</name>
    <dbReference type="NCBI Taxonomy" id="412755"/>
    <lineage>
        <taxon>unclassified sequences</taxon>
        <taxon>metagenomes</taxon>
        <taxon>ecological metagenomes</taxon>
    </lineage>
</organism>
<evidence type="ECO:0000256" key="1">
    <source>
        <dbReference type="SAM" id="Phobius"/>
    </source>
</evidence>
<name>X1S801_9ZZZZ</name>
<protein>
    <recommendedName>
        <fullName evidence="2">Endonuclease/exonuclease/phosphatase domain-containing protein</fullName>
    </recommendedName>
</protein>
<accession>X1S801</accession>
<keyword evidence="1" id="KW-1133">Transmembrane helix</keyword>
<dbReference type="AlphaFoldDB" id="X1S801"/>
<sequence>MKYSFQIKERPLHLSKTIIISFTAILIINIISIGVVVQNSRVESTLNPDATLMTWNIHNAIGDDDIISLDRIVQDIKKYSPEIVGLNEVDLGALKTSSIDLPSYFAHHLNMYYFYGYAFYKHYGNVILSKYPILEAEIIPLPLAVTSAEPRSLIRARLQVNTSIWTVFITHLSTEEDDRLVQVPFIVSEIEKETTFERIVWMGDFNFEPSSTEYSLINSTSILNFTDTYRFLNSDPGYTGNFDEDHVPHKRIDYIMCSPDLLPKTSVVFCSLSSDHCSVITQF</sequence>
<dbReference type="PANTHER" id="PTHR14859:SF1">
    <property type="entry name" value="PGAP2-INTERACTING PROTEIN"/>
    <property type="match status" value="1"/>
</dbReference>
<gene>
    <name evidence="3" type="ORF">S12H4_01840</name>
</gene>
<dbReference type="Gene3D" id="3.60.10.10">
    <property type="entry name" value="Endonuclease/exonuclease/phosphatase"/>
    <property type="match status" value="1"/>
</dbReference>
<dbReference type="Pfam" id="PF03372">
    <property type="entry name" value="Exo_endo_phos"/>
    <property type="match status" value="1"/>
</dbReference>
<dbReference type="PANTHER" id="PTHR14859">
    <property type="entry name" value="CALCOFLUOR WHITE HYPERSENSITIVE PROTEIN PRECURSOR"/>
    <property type="match status" value="1"/>
</dbReference>
<keyword evidence="1" id="KW-0812">Transmembrane</keyword>
<dbReference type="EMBL" id="BARW01000395">
    <property type="protein sequence ID" value="GAI63909.1"/>
    <property type="molecule type" value="Genomic_DNA"/>
</dbReference>
<evidence type="ECO:0000313" key="3">
    <source>
        <dbReference type="EMBL" id="GAI63909.1"/>
    </source>
</evidence>